<gene>
    <name evidence="1" type="ORF">C8N47_11816</name>
</gene>
<organism evidence="1 2">
    <name type="scientific">Mangrovibacterium marinum</name>
    <dbReference type="NCBI Taxonomy" id="1639118"/>
    <lineage>
        <taxon>Bacteria</taxon>
        <taxon>Pseudomonadati</taxon>
        <taxon>Bacteroidota</taxon>
        <taxon>Bacteroidia</taxon>
        <taxon>Marinilabiliales</taxon>
        <taxon>Prolixibacteraceae</taxon>
        <taxon>Mangrovibacterium</taxon>
    </lineage>
</organism>
<name>A0A2T5BYP0_9BACT</name>
<reference evidence="1 2" key="1">
    <citation type="submission" date="2018-04" db="EMBL/GenBank/DDBJ databases">
        <title>Genomic Encyclopedia of Archaeal and Bacterial Type Strains, Phase II (KMG-II): from individual species to whole genera.</title>
        <authorList>
            <person name="Goeker M."/>
        </authorList>
    </citation>
    <scope>NUCLEOTIDE SEQUENCE [LARGE SCALE GENOMIC DNA]</scope>
    <source>
        <strain evidence="1 2">DSM 28823</strain>
    </source>
</reference>
<dbReference type="RefSeq" id="WP_107823323.1">
    <property type="nucleotide sequence ID" value="NZ_OY782574.1"/>
</dbReference>
<dbReference type="Proteomes" id="UP000243525">
    <property type="component" value="Unassembled WGS sequence"/>
</dbReference>
<dbReference type="OrthoDB" id="1121808at2"/>
<comment type="caution">
    <text evidence="1">The sequence shown here is derived from an EMBL/GenBank/DDBJ whole genome shotgun (WGS) entry which is preliminary data.</text>
</comment>
<evidence type="ECO:0000313" key="2">
    <source>
        <dbReference type="Proteomes" id="UP000243525"/>
    </source>
</evidence>
<proteinExistence type="predicted"/>
<keyword evidence="2" id="KW-1185">Reference proteome</keyword>
<dbReference type="EMBL" id="QAAD01000018">
    <property type="protein sequence ID" value="PTN07365.1"/>
    <property type="molecule type" value="Genomic_DNA"/>
</dbReference>
<protein>
    <submittedName>
        <fullName evidence="1">Uncharacterized protein</fullName>
    </submittedName>
</protein>
<dbReference type="AlphaFoldDB" id="A0A2T5BYP0"/>
<accession>A0A2T5BYP0</accession>
<evidence type="ECO:0000313" key="1">
    <source>
        <dbReference type="EMBL" id="PTN07365.1"/>
    </source>
</evidence>
<sequence>MIRGEEQEIINQTINGKVYRCQSCNKIHVDFKNLSFSFNKTEYRNFKEYMKKLDGDYWLQQNERQSGKPKIMIPINHRNLLLSFSKGELIELKNLLSSTQQGRTAFRWVTTRSMDFQLSDN</sequence>
<dbReference type="InterPro" id="IPR046508">
    <property type="entry name" value="DUF6686"/>
</dbReference>
<dbReference type="Pfam" id="PF20391">
    <property type="entry name" value="DUF6686"/>
    <property type="match status" value="1"/>
</dbReference>